<keyword evidence="1" id="KW-0472">Membrane</keyword>
<keyword evidence="3" id="KW-1185">Reference proteome</keyword>
<evidence type="ECO:0000256" key="1">
    <source>
        <dbReference type="SAM" id="Phobius"/>
    </source>
</evidence>
<organism evidence="2 3">
    <name type="scientific">Marinithermofilum abyssi</name>
    <dbReference type="NCBI Taxonomy" id="1571185"/>
    <lineage>
        <taxon>Bacteria</taxon>
        <taxon>Bacillati</taxon>
        <taxon>Bacillota</taxon>
        <taxon>Bacilli</taxon>
        <taxon>Bacillales</taxon>
        <taxon>Thermoactinomycetaceae</taxon>
        <taxon>Marinithermofilum</taxon>
    </lineage>
</organism>
<reference evidence="2" key="2">
    <citation type="submission" date="2020-09" db="EMBL/GenBank/DDBJ databases">
        <authorList>
            <person name="Sun Q."/>
            <person name="Zhou Y."/>
        </authorList>
    </citation>
    <scope>NUCLEOTIDE SEQUENCE</scope>
    <source>
        <strain evidence="2">CGMCC 1.15179</strain>
    </source>
</reference>
<evidence type="ECO:0000313" key="2">
    <source>
        <dbReference type="EMBL" id="GGE26514.1"/>
    </source>
</evidence>
<evidence type="ECO:0000313" key="3">
    <source>
        <dbReference type="Proteomes" id="UP000625210"/>
    </source>
</evidence>
<protein>
    <submittedName>
        <fullName evidence="2">Uncharacterized protein</fullName>
    </submittedName>
</protein>
<keyword evidence="1" id="KW-0812">Transmembrane</keyword>
<gene>
    <name evidence="2" type="ORF">GCM10011571_30910</name>
</gene>
<feature type="transmembrane region" description="Helical" evidence="1">
    <location>
        <begin position="26"/>
        <end position="44"/>
    </location>
</feature>
<comment type="caution">
    <text evidence="2">The sequence shown here is derived from an EMBL/GenBank/DDBJ whole genome shotgun (WGS) entry which is preliminary data.</text>
</comment>
<feature type="transmembrane region" description="Helical" evidence="1">
    <location>
        <begin position="53"/>
        <end position="70"/>
    </location>
</feature>
<dbReference type="RefSeq" id="WP_188648792.1">
    <property type="nucleotide sequence ID" value="NZ_BMHQ01000013.1"/>
</dbReference>
<dbReference type="Proteomes" id="UP000625210">
    <property type="component" value="Unassembled WGS sequence"/>
</dbReference>
<keyword evidence="1" id="KW-1133">Transmembrane helix</keyword>
<proteinExistence type="predicted"/>
<feature type="transmembrane region" description="Helical" evidence="1">
    <location>
        <begin position="76"/>
        <end position="92"/>
    </location>
</feature>
<dbReference type="AlphaFoldDB" id="A0A8J2YDM1"/>
<reference evidence="2" key="1">
    <citation type="journal article" date="2014" name="Int. J. Syst. Evol. Microbiol.">
        <title>Complete genome sequence of Corynebacterium casei LMG S-19264T (=DSM 44701T), isolated from a smear-ripened cheese.</title>
        <authorList>
            <consortium name="US DOE Joint Genome Institute (JGI-PGF)"/>
            <person name="Walter F."/>
            <person name="Albersmeier A."/>
            <person name="Kalinowski J."/>
            <person name="Ruckert C."/>
        </authorList>
    </citation>
    <scope>NUCLEOTIDE SEQUENCE</scope>
    <source>
        <strain evidence="2">CGMCC 1.15179</strain>
    </source>
</reference>
<accession>A0A8J2YDM1</accession>
<name>A0A8J2YDM1_9BACL</name>
<sequence length="99" mass="11673">MQILYAAIVLFFLVMGGYYLQAEPPYAVHNFVIALYFFVILFEFRGNPFPRRVYLLLSFLLLGNALMQFFYVQNNVIFGLVSLLFAYFALQARRRIRRG</sequence>
<dbReference type="EMBL" id="BMHQ01000013">
    <property type="protein sequence ID" value="GGE26514.1"/>
    <property type="molecule type" value="Genomic_DNA"/>
</dbReference>